<evidence type="ECO:0000256" key="3">
    <source>
        <dbReference type="SAM" id="MobiDB-lite"/>
    </source>
</evidence>
<dbReference type="PROSITE" id="PS50002">
    <property type="entry name" value="SH3"/>
    <property type="match status" value="1"/>
</dbReference>
<evidence type="ECO:0000256" key="4">
    <source>
        <dbReference type="SAM" id="Phobius"/>
    </source>
</evidence>
<evidence type="ECO:0000313" key="6">
    <source>
        <dbReference type="EMBL" id="ORX53891.1"/>
    </source>
</evidence>
<organism evidence="6 7">
    <name type="scientific">Piromyces finnis</name>
    <dbReference type="NCBI Taxonomy" id="1754191"/>
    <lineage>
        <taxon>Eukaryota</taxon>
        <taxon>Fungi</taxon>
        <taxon>Fungi incertae sedis</taxon>
        <taxon>Chytridiomycota</taxon>
        <taxon>Chytridiomycota incertae sedis</taxon>
        <taxon>Neocallimastigomycetes</taxon>
        <taxon>Neocallimastigales</taxon>
        <taxon>Neocallimastigaceae</taxon>
        <taxon>Piromyces</taxon>
    </lineage>
</organism>
<keyword evidence="4" id="KW-1133">Transmembrane helix</keyword>
<accession>A0A1Y1VG09</accession>
<dbReference type="InterPro" id="IPR001452">
    <property type="entry name" value="SH3_domain"/>
</dbReference>
<dbReference type="SUPFAM" id="SSF50044">
    <property type="entry name" value="SH3-domain"/>
    <property type="match status" value="1"/>
</dbReference>
<comment type="caution">
    <text evidence="6">The sequence shown here is derived from an EMBL/GenBank/DDBJ whole genome shotgun (WGS) entry which is preliminary data.</text>
</comment>
<proteinExistence type="predicted"/>
<dbReference type="OrthoDB" id="5340910at2759"/>
<evidence type="ECO:0000259" key="5">
    <source>
        <dbReference type="PROSITE" id="PS50002"/>
    </source>
</evidence>
<keyword evidence="7" id="KW-1185">Reference proteome</keyword>
<evidence type="ECO:0000256" key="1">
    <source>
        <dbReference type="ARBA" id="ARBA00022443"/>
    </source>
</evidence>
<feature type="compositionally biased region" description="Basic residues" evidence="3">
    <location>
        <begin position="54"/>
        <end position="65"/>
    </location>
</feature>
<dbReference type="EMBL" id="MCFH01000012">
    <property type="protein sequence ID" value="ORX53891.1"/>
    <property type="molecule type" value="Genomic_DNA"/>
</dbReference>
<feature type="domain" description="SH3" evidence="5">
    <location>
        <begin position="93"/>
        <end position="154"/>
    </location>
</feature>
<protein>
    <recommendedName>
        <fullName evidence="5">SH3 domain-containing protein</fullName>
    </recommendedName>
</protein>
<feature type="transmembrane region" description="Helical" evidence="4">
    <location>
        <begin position="6"/>
        <end position="24"/>
    </location>
</feature>
<name>A0A1Y1VG09_9FUNG</name>
<keyword evidence="1 2" id="KW-0728">SH3 domain</keyword>
<keyword evidence="4" id="KW-0812">Transmembrane</keyword>
<dbReference type="Pfam" id="PF00018">
    <property type="entry name" value="SH3_1"/>
    <property type="match status" value="1"/>
</dbReference>
<keyword evidence="4" id="KW-0472">Membrane</keyword>
<reference evidence="6 7" key="2">
    <citation type="submission" date="2016-08" db="EMBL/GenBank/DDBJ databases">
        <title>Pervasive Adenine N6-methylation of Active Genes in Fungi.</title>
        <authorList>
            <consortium name="DOE Joint Genome Institute"/>
            <person name="Mondo S.J."/>
            <person name="Dannebaum R.O."/>
            <person name="Kuo R.C."/>
            <person name="Labutti K."/>
            <person name="Haridas S."/>
            <person name="Kuo A."/>
            <person name="Salamov A."/>
            <person name="Ahrendt S.R."/>
            <person name="Lipzen A."/>
            <person name="Sullivan W."/>
            <person name="Andreopoulos W.B."/>
            <person name="Clum A."/>
            <person name="Lindquist E."/>
            <person name="Daum C."/>
            <person name="Ramamoorthy G.K."/>
            <person name="Gryganskyi A."/>
            <person name="Culley D."/>
            <person name="Magnuson J.K."/>
            <person name="James T.Y."/>
            <person name="O'Malley M.A."/>
            <person name="Stajich J.E."/>
            <person name="Spatafora J.W."/>
            <person name="Visel A."/>
            <person name="Grigoriev I.V."/>
        </authorList>
    </citation>
    <scope>NUCLEOTIDE SEQUENCE [LARGE SCALE GENOMIC DNA]</scope>
    <source>
        <strain evidence="7">finn</strain>
    </source>
</reference>
<sequence length="198" mass="23015">MEIQLLIFILVTLIIFVIISYVIASYGRKYSLPEEVTKGIKSDTPFPSPISSNHNKHHHHHHSHNNSRQNISKNSSTLDLINNEPYLHPDFEINDSTFIVRKEFVPKSVDELPIKKNQILSIKEIYEDGWCMAISMETGEMGVVPFQCLYKYSDFLKKKSFYQKQMQMQQLHQSKISTSSQSSQYCQPYTTPPLIFNK</sequence>
<dbReference type="Gene3D" id="2.30.30.40">
    <property type="entry name" value="SH3 Domains"/>
    <property type="match status" value="1"/>
</dbReference>
<reference evidence="6 7" key="1">
    <citation type="submission" date="2016-08" db="EMBL/GenBank/DDBJ databases">
        <title>Genomes of anaerobic fungi encode conserved fungal cellulosomes for biomass hydrolysis.</title>
        <authorList>
            <consortium name="DOE Joint Genome Institute"/>
            <person name="Haitjema C.H."/>
            <person name="Gilmore S.P."/>
            <person name="Henske J.K."/>
            <person name="Solomon K.V."/>
            <person name="De Groot R."/>
            <person name="Kuo A."/>
            <person name="Mondo S.J."/>
            <person name="Salamov A.A."/>
            <person name="Labutti K."/>
            <person name="Zhao Z."/>
            <person name="Chiniquy J."/>
            <person name="Barry K."/>
            <person name="Brewer H.M."/>
            <person name="Purvine S.O."/>
            <person name="Wright A.T."/>
            <person name="Boxma B."/>
            <person name="Van Alen T."/>
            <person name="Hackstein J.H."/>
            <person name="Baker S.E."/>
            <person name="Grigoriev I.V."/>
            <person name="O'Malley M.A."/>
        </authorList>
    </citation>
    <scope>NUCLEOTIDE SEQUENCE [LARGE SCALE GENOMIC DNA]</scope>
    <source>
        <strain evidence="7">finn</strain>
    </source>
</reference>
<dbReference type="SMART" id="SM00326">
    <property type="entry name" value="SH3"/>
    <property type="match status" value="1"/>
</dbReference>
<evidence type="ECO:0000256" key="2">
    <source>
        <dbReference type="PROSITE-ProRule" id="PRU00192"/>
    </source>
</evidence>
<gene>
    <name evidence="6" type="ORF">BCR36DRAFT_411036</name>
</gene>
<dbReference type="InterPro" id="IPR036028">
    <property type="entry name" value="SH3-like_dom_sf"/>
</dbReference>
<dbReference type="AlphaFoldDB" id="A0A1Y1VG09"/>
<evidence type="ECO:0000313" key="7">
    <source>
        <dbReference type="Proteomes" id="UP000193719"/>
    </source>
</evidence>
<feature type="region of interest" description="Disordered" evidence="3">
    <location>
        <begin position="43"/>
        <end position="72"/>
    </location>
</feature>
<dbReference type="Proteomes" id="UP000193719">
    <property type="component" value="Unassembled WGS sequence"/>
</dbReference>